<protein>
    <submittedName>
        <fullName evidence="2">Ring-cleaving dioxygenase</fullName>
    </submittedName>
</protein>
<name>A0A679GC25_9GAMM</name>
<dbReference type="InterPro" id="IPR037523">
    <property type="entry name" value="VOC_core"/>
</dbReference>
<dbReference type="InterPro" id="IPR004360">
    <property type="entry name" value="Glyas_Fos-R_dOase_dom"/>
</dbReference>
<dbReference type="PROSITE" id="PS51819">
    <property type="entry name" value="VOC"/>
    <property type="match status" value="1"/>
</dbReference>
<dbReference type="GeneID" id="57397612"/>
<dbReference type="InterPro" id="IPR029068">
    <property type="entry name" value="Glyas_Bleomycin-R_OHBP_Dase"/>
</dbReference>
<organism evidence="2 3">
    <name type="scientific">Metapseudomonas otitidis</name>
    <dbReference type="NCBI Taxonomy" id="319939"/>
    <lineage>
        <taxon>Bacteria</taxon>
        <taxon>Pseudomonadati</taxon>
        <taxon>Pseudomonadota</taxon>
        <taxon>Gammaproteobacteria</taxon>
        <taxon>Pseudomonadales</taxon>
        <taxon>Pseudomonadaceae</taxon>
        <taxon>Metapseudomonas</taxon>
    </lineage>
</organism>
<dbReference type="EMBL" id="AP022642">
    <property type="protein sequence ID" value="BCA28411.1"/>
    <property type="molecule type" value="Genomic_DNA"/>
</dbReference>
<dbReference type="Proteomes" id="UP000501237">
    <property type="component" value="Chromosome"/>
</dbReference>
<reference evidence="2 3" key="1">
    <citation type="journal article" date="2020" name="Microbiol. Resour. Announc.">
        <title>Complete genome sequence of Pseudomonas otitidis strain MrB4, isolated from Lake Biwa in Japan.</title>
        <authorList>
            <person name="Miyazaki K."/>
            <person name="Hase E."/>
            <person name="Maruya T."/>
        </authorList>
    </citation>
    <scope>NUCLEOTIDE SEQUENCE [LARGE SCALE GENOMIC DNA]</scope>
    <source>
        <strain evidence="2 3">MrB4</strain>
    </source>
</reference>
<dbReference type="AlphaFoldDB" id="A0A679GC25"/>
<dbReference type="PANTHER" id="PTHR21366:SF14">
    <property type="entry name" value="GLYOXALASE DOMAIN-CONTAINING PROTEIN 5"/>
    <property type="match status" value="1"/>
</dbReference>
<sequence>MLERIDHLVLTVADIPRTVDFYQRVLGMRHEVFGEGRSALAFGQQKLNLHQAGREFEPKAAHPLPGAIDLCLVTPWPLERLLAHLAAEGVAVEEGPVRRTGALGPIESVYVRDPDDNLIEIGRYLV</sequence>
<keyword evidence="2" id="KW-0223">Dioxygenase</keyword>
<dbReference type="GO" id="GO:0051213">
    <property type="term" value="F:dioxygenase activity"/>
    <property type="evidence" value="ECO:0007669"/>
    <property type="project" value="UniProtKB-KW"/>
</dbReference>
<gene>
    <name evidence="2" type="ORF">PtoMrB4_23880</name>
</gene>
<dbReference type="CDD" id="cd07253">
    <property type="entry name" value="GLOD5"/>
    <property type="match status" value="1"/>
</dbReference>
<dbReference type="Pfam" id="PF00903">
    <property type="entry name" value="Glyoxalase"/>
    <property type="match status" value="1"/>
</dbReference>
<proteinExistence type="predicted"/>
<dbReference type="InterPro" id="IPR050383">
    <property type="entry name" value="GlyoxalaseI/FosfomycinResist"/>
</dbReference>
<dbReference type="KEGG" id="poj:PtoMrB4_23880"/>
<dbReference type="SUPFAM" id="SSF54593">
    <property type="entry name" value="Glyoxalase/Bleomycin resistance protein/Dihydroxybiphenyl dioxygenase"/>
    <property type="match status" value="1"/>
</dbReference>
<dbReference type="RefSeq" id="WP_172433391.1">
    <property type="nucleotide sequence ID" value="NZ_AP022642.1"/>
</dbReference>
<accession>A0A679GC25</accession>
<evidence type="ECO:0000259" key="1">
    <source>
        <dbReference type="PROSITE" id="PS51819"/>
    </source>
</evidence>
<dbReference type="PANTHER" id="PTHR21366">
    <property type="entry name" value="GLYOXALASE FAMILY PROTEIN"/>
    <property type="match status" value="1"/>
</dbReference>
<dbReference type="Gene3D" id="3.10.180.10">
    <property type="entry name" value="2,3-Dihydroxybiphenyl 1,2-Dioxygenase, domain 1"/>
    <property type="match status" value="1"/>
</dbReference>
<evidence type="ECO:0000313" key="2">
    <source>
        <dbReference type="EMBL" id="BCA28411.1"/>
    </source>
</evidence>
<feature type="domain" description="VOC" evidence="1">
    <location>
        <begin position="4"/>
        <end position="124"/>
    </location>
</feature>
<keyword evidence="2" id="KW-0560">Oxidoreductase</keyword>
<evidence type="ECO:0000313" key="3">
    <source>
        <dbReference type="Proteomes" id="UP000501237"/>
    </source>
</evidence>